<dbReference type="InParanoid" id="A0A165KNI9"/>
<dbReference type="OrthoDB" id="3242001at2759"/>
<evidence type="ECO:0000313" key="2">
    <source>
        <dbReference type="Proteomes" id="UP000077266"/>
    </source>
</evidence>
<evidence type="ECO:0000313" key="1">
    <source>
        <dbReference type="EMBL" id="KZV96615.1"/>
    </source>
</evidence>
<gene>
    <name evidence="1" type="ORF">EXIGLDRAFT_410764</name>
</gene>
<sequence>MYHKQVLEVSDRVRSKKSNMVSMISPMNLVEMEEDHRQGVRESVRAQACLNETLRLLDKHSELVPQEISAEASRARELGVGQITKMYNLLYGNAGRGSDVAQQMDTLSQRQEEVWLQSTVPQCEQGGKDAKEIRYQARSALANTWAAME</sequence>
<reference evidence="1 2" key="1">
    <citation type="journal article" date="2016" name="Mol. Biol. Evol.">
        <title>Comparative Genomics of Early-Diverging Mushroom-Forming Fungi Provides Insights into the Origins of Lignocellulose Decay Capabilities.</title>
        <authorList>
            <person name="Nagy L.G."/>
            <person name="Riley R."/>
            <person name="Tritt A."/>
            <person name="Adam C."/>
            <person name="Daum C."/>
            <person name="Floudas D."/>
            <person name="Sun H."/>
            <person name="Yadav J.S."/>
            <person name="Pangilinan J."/>
            <person name="Larsson K.H."/>
            <person name="Matsuura K."/>
            <person name="Barry K."/>
            <person name="Labutti K."/>
            <person name="Kuo R."/>
            <person name="Ohm R.A."/>
            <person name="Bhattacharya S.S."/>
            <person name="Shirouzu T."/>
            <person name="Yoshinaga Y."/>
            <person name="Martin F.M."/>
            <person name="Grigoriev I.V."/>
            <person name="Hibbett D.S."/>
        </authorList>
    </citation>
    <scope>NUCLEOTIDE SEQUENCE [LARGE SCALE GENOMIC DNA]</scope>
    <source>
        <strain evidence="1 2">HHB12029</strain>
    </source>
</reference>
<dbReference type="Proteomes" id="UP000077266">
    <property type="component" value="Unassembled WGS sequence"/>
</dbReference>
<keyword evidence="2" id="KW-1185">Reference proteome</keyword>
<dbReference type="AlphaFoldDB" id="A0A165KNI9"/>
<proteinExistence type="predicted"/>
<organism evidence="1 2">
    <name type="scientific">Exidia glandulosa HHB12029</name>
    <dbReference type="NCBI Taxonomy" id="1314781"/>
    <lineage>
        <taxon>Eukaryota</taxon>
        <taxon>Fungi</taxon>
        <taxon>Dikarya</taxon>
        <taxon>Basidiomycota</taxon>
        <taxon>Agaricomycotina</taxon>
        <taxon>Agaricomycetes</taxon>
        <taxon>Auriculariales</taxon>
        <taxon>Exidiaceae</taxon>
        <taxon>Exidia</taxon>
    </lineage>
</organism>
<accession>A0A165KNI9</accession>
<protein>
    <submittedName>
        <fullName evidence="1">Uncharacterized protein</fullName>
    </submittedName>
</protein>
<dbReference type="EMBL" id="KV425940">
    <property type="protein sequence ID" value="KZV96615.1"/>
    <property type="molecule type" value="Genomic_DNA"/>
</dbReference>
<name>A0A165KNI9_EXIGL</name>